<reference evidence="3" key="1">
    <citation type="submission" date="2017-05" db="EMBL/GenBank/DDBJ databases">
        <title>Complete and WGS of Bordetella genogroups.</title>
        <authorList>
            <person name="Spilker T."/>
            <person name="Lipuma J."/>
        </authorList>
    </citation>
    <scope>NUCLEOTIDE SEQUENCE [LARGE SCALE GENOMIC DNA]</scope>
    <source>
        <strain evidence="3">AU8256</strain>
    </source>
</reference>
<name>A0A261VI37_9BORD</name>
<proteinExistence type="predicted"/>
<comment type="caution">
    <text evidence="2">The sequence shown here is derived from an EMBL/GenBank/DDBJ whole genome shotgun (WGS) entry which is preliminary data.</text>
</comment>
<sequence>MSAPAFRGYSTGMRARTILCLLALATLFRALVPVGYMPDAAALRQGRLEISFCSAAGGAPTVLRALIDTVPHDAHQDDATAQECPFWMVVHQALDLPPSPYVAVLAALSGMRPDPPPARALRPLPPAGPPLGPRAPPTLSA</sequence>
<evidence type="ECO:0000256" key="1">
    <source>
        <dbReference type="SAM" id="MobiDB-lite"/>
    </source>
</evidence>
<dbReference type="AlphaFoldDB" id="A0A261VI37"/>
<evidence type="ECO:0008006" key="4">
    <source>
        <dbReference type="Google" id="ProtNLM"/>
    </source>
</evidence>
<dbReference type="EMBL" id="NEVT01000007">
    <property type="protein sequence ID" value="OZI73729.1"/>
    <property type="molecule type" value="Genomic_DNA"/>
</dbReference>
<evidence type="ECO:0000313" key="2">
    <source>
        <dbReference type="EMBL" id="OZI73729.1"/>
    </source>
</evidence>
<evidence type="ECO:0000313" key="3">
    <source>
        <dbReference type="Proteomes" id="UP000215633"/>
    </source>
</evidence>
<accession>A0A261VI37</accession>
<keyword evidence="3" id="KW-1185">Reference proteome</keyword>
<protein>
    <recommendedName>
        <fullName evidence="4">DUF2946 domain-containing protein</fullName>
    </recommendedName>
</protein>
<organism evidence="2 3">
    <name type="scientific">Bordetella genomosp. 2</name>
    <dbReference type="NCBI Taxonomy" id="1983456"/>
    <lineage>
        <taxon>Bacteria</taxon>
        <taxon>Pseudomonadati</taxon>
        <taxon>Pseudomonadota</taxon>
        <taxon>Betaproteobacteria</taxon>
        <taxon>Burkholderiales</taxon>
        <taxon>Alcaligenaceae</taxon>
        <taxon>Bordetella</taxon>
    </lineage>
</organism>
<dbReference type="InterPro" id="IPR021333">
    <property type="entry name" value="DUF2946"/>
</dbReference>
<dbReference type="Pfam" id="PF11162">
    <property type="entry name" value="DUF2946"/>
    <property type="match status" value="1"/>
</dbReference>
<feature type="region of interest" description="Disordered" evidence="1">
    <location>
        <begin position="115"/>
        <end position="141"/>
    </location>
</feature>
<dbReference type="Proteomes" id="UP000215633">
    <property type="component" value="Unassembled WGS sequence"/>
</dbReference>
<gene>
    <name evidence="2" type="ORF">CAL24_17945</name>
</gene>